<comment type="caution">
    <text evidence="1">The sequence shown here is derived from an EMBL/GenBank/DDBJ whole genome shotgun (WGS) entry which is preliminary data.</text>
</comment>
<feature type="non-terminal residue" evidence="1">
    <location>
        <position position="191"/>
    </location>
</feature>
<protein>
    <submittedName>
        <fullName evidence="1">Uncharacterized protein</fullName>
    </submittedName>
</protein>
<accession>A0ACC3DEG7</accession>
<evidence type="ECO:0000313" key="2">
    <source>
        <dbReference type="Proteomes" id="UP001186974"/>
    </source>
</evidence>
<reference evidence="1" key="1">
    <citation type="submission" date="2024-09" db="EMBL/GenBank/DDBJ databases">
        <title>Black Yeasts Isolated from many extreme environments.</title>
        <authorList>
            <person name="Coleine C."/>
            <person name="Stajich J.E."/>
            <person name="Selbmann L."/>
        </authorList>
    </citation>
    <scope>NUCLEOTIDE SEQUENCE</scope>
    <source>
        <strain evidence="1">CCFEE 5737</strain>
    </source>
</reference>
<sequence>MKARGVDDVVNFPFLDPPPREAMQKALLQLYQLGALTDEGSISETGQQIAKLPLTPPLGRVIVEAAKPERDCILEVIDIIACLSVENIFLNLSTEEKREQAESARKELHRREGDHLTMLATVQAYATEQSDRKAWAERHFVSHRTMQNVMNIRKQLTAQCKQLGLLSASIDAADSKPADERNKQILQSLLR</sequence>
<name>A0ACC3DEG7_9PEZI</name>
<dbReference type="EMBL" id="JAWDJW010005970">
    <property type="protein sequence ID" value="KAK3066174.1"/>
    <property type="molecule type" value="Genomic_DNA"/>
</dbReference>
<keyword evidence="2" id="KW-1185">Reference proteome</keyword>
<dbReference type="Proteomes" id="UP001186974">
    <property type="component" value="Unassembled WGS sequence"/>
</dbReference>
<evidence type="ECO:0000313" key="1">
    <source>
        <dbReference type="EMBL" id="KAK3066174.1"/>
    </source>
</evidence>
<organism evidence="1 2">
    <name type="scientific">Coniosporium uncinatum</name>
    <dbReference type="NCBI Taxonomy" id="93489"/>
    <lineage>
        <taxon>Eukaryota</taxon>
        <taxon>Fungi</taxon>
        <taxon>Dikarya</taxon>
        <taxon>Ascomycota</taxon>
        <taxon>Pezizomycotina</taxon>
        <taxon>Dothideomycetes</taxon>
        <taxon>Dothideomycetes incertae sedis</taxon>
        <taxon>Coniosporium</taxon>
    </lineage>
</organism>
<proteinExistence type="predicted"/>
<gene>
    <name evidence="1" type="ORF">LTS18_001940</name>
</gene>